<accession>A0AAD4V166</accession>
<evidence type="ECO:0000313" key="2">
    <source>
        <dbReference type="Proteomes" id="UP001054821"/>
    </source>
</evidence>
<reference evidence="1 2" key="1">
    <citation type="journal article" date="2022" name="G3 (Bethesda)">
        <title>Whole-genome sequence and methylome profiling of the almond [Prunus dulcis (Mill.) D.A. Webb] cultivar 'Nonpareil'.</title>
        <authorList>
            <person name="D'Amico-Willman K.M."/>
            <person name="Ouma W.Z."/>
            <person name="Meulia T."/>
            <person name="Sideli G.M."/>
            <person name="Gradziel T.M."/>
            <person name="Fresnedo-Ramirez J."/>
        </authorList>
    </citation>
    <scope>NUCLEOTIDE SEQUENCE [LARGE SCALE GENOMIC DNA]</scope>
    <source>
        <strain evidence="1">Clone GOH B32 T37-40</strain>
    </source>
</reference>
<dbReference type="EMBL" id="JAJFAZ020000007">
    <property type="protein sequence ID" value="KAI5316710.1"/>
    <property type="molecule type" value="Genomic_DNA"/>
</dbReference>
<dbReference type="Proteomes" id="UP001054821">
    <property type="component" value="Chromosome 7"/>
</dbReference>
<name>A0AAD4V166_PRUDU</name>
<sequence>MGEQNMENLGTVNDEAKDFDIGYSKSNWDSKLEVGQIFSSKEALVSKLQLAALRGHFEFKVQHSCKMGLVGVVVKGHAHGGFRHLAMEKIIS</sequence>
<protein>
    <submittedName>
        <fullName evidence="1">Uncharacterized protein</fullName>
    </submittedName>
</protein>
<keyword evidence="2" id="KW-1185">Reference proteome</keyword>
<proteinExistence type="predicted"/>
<comment type="caution">
    <text evidence="1">The sequence shown here is derived from an EMBL/GenBank/DDBJ whole genome shotgun (WGS) entry which is preliminary data.</text>
</comment>
<organism evidence="1 2">
    <name type="scientific">Prunus dulcis</name>
    <name type="common">Almond</name>
    <name type="synonym">Amygdalus dulcis</name>
    <dbReference type="NCBI Taxonomy" id="3755"/>
    <lineage>
        <taxon>Eukaryota</taxon>
        <taxon>Viridiplantae</taxon>
        <taxon>Streptophyta</taxon>
        <taxon>Embryophyta</taxon>
        <taxon>Tracheophyta</taxon>
        <taxon>Spermatophyta</taxon>
        <taxon>Magnoliopsida</taxon>
        <taxon>eudicotyledons</taxon>
        <taxon>Gunneridae</taxon>
        <taxon>Pentapetalae</taxon>
        <taxon>rosids</taxon>
        <taxon>fabids</taxon>
        <taxon>Rosales</taxon>
        <taxon>Rosaceae</taxon>
        <taxon>Amygdaloideae</taxon>
        <taxon>Amygdaleae</taxon>
        <taxon>Prunus</taxon>
    </lineage>
</organism>
<dbReference type="AlphaFoldDB" id="A0AAD4V166"/>
<evidence type="ECO:0000313" key="1">
    <source>
        <dbReference type="EMBL" id="KAI5316710.1"/>
    </source>
</evidence>
<gene>
    <name evidence="1" type="ORF">L3X38_036417</name>
</gene>